<feature type="compositionally biased region" description="Polar residues" evidence="1">
    <location>
        <begin position="831"/>
        <end position="851"/>
    </location>
</feature>
<feature type="region of interest" description="Disordered" evidence="1">
    <location>
        <begin position="1"/>
        <end position="187"/>
    </location>
</feature>
<feature type="compositionally biased region" description="Basic and acidic residues" evidence="1">
    <location>
        <begin position="805"/>
        <end position="814"/>
    </location>
</feature>
<feature type="compositionally biased region" description="Pro residues" evidence="1">
    <location>
        <begin position="442"/>
        <end position="451"/>
    </location>
</feature>
<feature type="compositionally biased region" description="Basic and acidic residues" evidence="1">
    <location>
        <begin position="75"/>
        <end position="91"/>
    </location>
</feature>
<proteinExistence type="predicted"/>
<feature type="compositionally biased region" description="Polar residues" evidence="1">
    <location>
        <begin position="488"/>
        <end position="502"/>
    </location>
</feature>
<feature type="region of interest" description="Disordered" evidence="1">
    <location>
        <begin position="422"/>
        <end position="593"/>
    </location>
</feature>
<evidence type="ECO:0000313" key="2">
    <source>
        <dbReference type="EMBL" id="KAL1619495.1"/>
    </source>
</evidence>
<feature type="compositionally biased region" description="Basic residues" evidence="1">
    <location>
        <begin position="336"/>
        <end position="348"/>
    </location>
</feature>
<feature type="compositionally biased region" description="Acidic residues" evidence="1">
    <location>
        <begin position="92"/>
        <end position="113"/>
    </location>
</feature>
<feature type="region of interest" description="Disordered" evidence="1">
    <location>
        <begin position="799"/>
        <end position="867"/>
    </location>
</feature>
<feature type="region of interest" description="Disordered" evidence="1">
    <location>
        <begin position="302"/>
        <end position="384"/>
    </location>
</feature>
<feature type="compositionally biased region" description="Basic and acidic residues" evidence="1">
    <location>
        <begin position="374"/>
        <end position="384"/>
    </location>
</feature>
<feature type="compositionally biased region" description="Acidic residues" evidence="1">
    <location>
        <begin position="43"/>
        <end position="53"/>
    </location>
</feature>
<sequence length="867" mass="93889">MNAEDARQMAAASQDVETSAQNVEPQKSDQVPENSEQHLAPESEPEPEPESEPEPAPMSEPLSDPPPEDDAGFEPESHAPQDVHMSDADFEYRDDDFDEDFEDDQDVDSDYEEGPAKRRRGNQKPTVPKKAAKPAKPSKAAKPKKPDTPVNKSTARSKKARSGADQAPRALEKARRDVKLKISKGQPPDVGDRALRCLPYRTRNRAPKRELMRWTEDTYQQTLLAMVWVQEVRDVPIPWDEIAAVVHPGATGEAFKQALAKLRVKRVKDDLPVPPLRPGKDRPRQDCVEELENIIAEAQQARDRNAGKVKGKAKAVASNADSSTDESSDDTEKSAKPKKKAQSSRKRPVNSDDGGEPSVEDDTEANSSEDDNVEVTKEMIKECTTDLPSSLTFQIVTGRLEDLHPRPSRVTVRVQARVDGLSTDMDIPGLDTINEETVKSSMPPPPRPSNPTPTTASMRGSANRGRPGYLSTPSQQFPPATPPPRRLSMSQGAFNNMPSTPLGSIGGPSTAETPRTPPPAPGSRSHSRSGGLGKHSRKRSGDVVGLSEDSPAKRRYSDVSIRAPLSRRPSLSQIPETPYQISPATMGLPSAAPPGMLPSPTIYGHARQSAVGSGSFGGAGMGPAPFGYGDMGMDMTHNQPMMHNQPFQYMNPAYMSMVHGYGGTNLAMHQQAAYQQAAHQQAAFQNSPADQRVTNPQPPVNVNPGLLQHQAGHQMMNSESGLTNVNPRLLQMPQEEGGGDPASSGPSSYVPFAAFNDSNHQDEVPSSAMGQDESQWHLPFNVHPYNQWNDNYGSPAAGGYNDLSRLSEDVKPEGGDEQSQQFSTSQNTTFGGPSTQDSFGSNIEGSRITPSNPRPGAGGAIPENRDE</sequence>
<keyword evidence="3" id="KW-1185">Reference proteome</keyword>
<feature type="compositionally biased region" description="Basic and acidic residues" evidence="1">
    <location>
        <begin position="170"/>
        <end position="180"/>
    </location>
</feature>
<dbReference type="Proteomes" id="UP001521116">
    <property type="component" value="Unassembled WGS sequence"/>
</dbReference>
<comment type="caution">
    <text evidence="2">The sequence shown here is derived from an EMBL/GenBank/DDBJ whole genome shotgun (WGS) entry which is preliminary data.</text>
</comment>
<reference evidence="2 3" key="1">
    <citation type="submission" date="2024-02" db="EMBL/GenBank/DDBJ databases">
        <title>De novo assembly and annotation of 12 fungi associated with fruit tree decline syndrome in Ontario, Canada.</title>
        <authorList>
            <person name="Sulman M."/>
            <person name="Ellouze W."/>
            <person name="Ilyukhin E."/>
        </authorList>
    </citation>
    <scope>NUCLEOTIDE SEQUENCE [LARGE SCALE GENOMIC DNA]</scope>
    <source>
        <strain evidence="2 3">M1-105</strain>
    </source>
</reference>
<dbReference type="EMBL" id="JAJVDC020000187">
    <property type="protein sequence ID" value="KAL1619495.1"/>
    <property type="molecule type" value="Genomic_DNA"/>
</dbReference>
<organism evidence="2 3">
    <name type="scientific">Neofusicoccum ribis</name>
    <dbReference type="NCBI Taxonomy" id="45134"/>
    <lineage>
        <taxon>Eukaryota</taxon>
        <taxon>Fungi</taxon>
        <taxon>Dikarya</taxon>
        <taxon>Ascomycota</taxon>
        <taxon>Pezizomycotina</taxon>
        <taxon>Dothideomycetes</taxon>
        <taxon>Dothideomycetes incertae sedis</taxon>
        <taxon>Botryosphaeriales</taxon>
        <taxon>Botryosphaeriaceae</taxon>
        <taxon>Neofusicoccum</taxon>
    </lineage>
</organism>
<protein>
    <submittedName>
        <fullName evidence="2">Uncharacterized protein</fullName>
    </submittedName>
</protein>
<feature type="compositionally biased region" description="Low complexity" evidence="1">
    <location>
        <begin position="818"/>
        <end position="830"/>
    </location>
</feature>
<feature type="compositionally biased region" description="Polar residues" evidence="1">
    <location>
        <begin position="569"/>
        <end position="583"/>
    </location>
</feature>
<evidence type="ECO:0000256" key="1">
    <source>
        <dbReference type="SAM" id="MobiDB-lite"/>
    </source>
</evidence>
<feature type="compositionally biased region" description="Acidic residues" evidence="1">
    <location>
        <begin position="353"/>
        <end position="373"/>
    </location>
</feature>
<gene>
    <name evidence="2" type="ORF">SLS56_010085</name>
</gene>
<accession>A0ABR3SGT7</accession>
<feature type="compositionally biased region" description="Polar residues" evidence="1">
    <location>
        <begin position="15"/>
        <end position="34"/>
    </location>
</feature>
<feature type="region of interest" description="Disordered" evidence="1">
    <location>
        <begin position="731"/>
        <end position="771"/>
    </location>
</feature>
<name>A0ABR3SGT7_9PEZI</name>
<evidence type="ECO:0000313" key="3">
    <source>
        <dbReference type="Proteomes" id="UP001521116"/>
    </source>
</evidence>